<proteinExistence type="predicted"/>
<gene>
    <name evidence="1" type="ORF">B7463_g9053</name>
</gene>
<comment type="caution">
    <text evidence="1">The sequence shown here is derived from an EMBL/GenBank/DDBJ whole genome shotgun (WGS) entry which is preliminary data.</text>
</comment>
<dbReference type="OrthoDB" id="3508947at2759"/>
<organism evidence="1 2">
    <name type="scientific">Scytalidium lignicola</name>
    <name type="common">Hyphomycete</name>
    <dbReference type="NCBI Taxonomy" id="5539"/>
    <lineage>
        <taxon>Eukaryota</taxon>
        <taxon>Fungi</taxon>
        <taxon>Dikarya</taxon>
        <taxon>Ascomycota</taxon>
        <taxon>Pezizomycotina</taxon>
        <taxon>Leotiomycetes</taxon>
        <taxon>Leotiomycetes incertae sedis</taxon>
        <taxon>Scytalidium</taxon>
    </lineage>
</organism>
<reference evidence="1 2" key="1">
    <citation type="submission" date="2018-05" db="EMBL/GenBank/DDBJ databases">
        <title>Draft genome sequence of Scytalidium lignicola DSM 105466, a ubiquitous saprotrophic fungus.</title>
        <authorList>
            <person name="Buettner E."/>
            <person name="Gebauer A.M."/>
            <person name="Hofrichter M."/>
            <person name="Liers C."/>
            <person name="Kellner H."/>
        </authorList>
    </citation>
    <scope>NUCLEOTIDE SEQUENCE [LARGE SCALE GENOMIC DNA]</scope>
    <source>
        <strain evidence="1 2">DSM 105466</strain>
    </source>
</reference>
<protein>
    <recommendedName>
        <fullName evidence="3">ABM domain-containing protein</fullName>
    </recommendedName>
</protein>
<keyword evidence="2" id="KW-1185">Reference proteome</keyword>
<evidence type="ECO:0000313" key="2">
    <source>
        <dbReference type="Proteomes" id="UP000258309"/>
    </source>
</evidence>
<feature type="non-terminal residue" evidence="1">
    <location>
        <position position="1"/>
    </location>
</feature>
<name>A0A3E2H1L7_SCYLI</name>
<dbReference type="EMBL" id="NCSJ02000213">
    <property type="protein sequence ID" value="RFU27289.1"/>
    <property type="molecule type" value="Genomic_DNA"/>
</dbReference>
<dbReference type="AlphaFoldDB" id="A0A3E2H1L7"/>
<feature type="non-terminal residue" evidence="1">
    <location>
        <position position="291"/>
    </location>
</feature>
<dbReference type="Gene3D" id="3.30.70.100">
    <property type="match status" value="1"/>
</dbReference>
<evidence type="ECO:0000313" key="1">
    <source>
        <dbReference type="EMBL" id="RFU27289.1"/>
    </source>
</evidence>
<sequence>MTGGPTLHHPPERPYSVASTKSSVGVFRSSRSHPVMFWTKAKLLLFALLGRSRQGLAERASDHLRKYKDREVGPKYFWVERLVPLCEVSATEPHGSSYYWGQDLDGEPDTLWGLEGYSHAVGFFMGHPASDTFKREMALVDGDKLLKTVQGLGSPDYDLHHYDWYGGFLTRKEDADKYAKNSHVAVHHFWAKEGKREELLENLLGFAEGTKVKEGGSVQSAAVLKEVNDMNLATLWIRTKTTDDFKFFQRTDAYKSLTEELKAGGQIVTKTELHNSKAFNGSIDKEPKYIL</sequence>
<dbReference type="Proteomes" id="UP000258309">
    <property type="component" value="Unassembled WGS sequence"/>
</dbReference>
<evidence type="ECO:0008006" key="3">
    <source>
        <dbReference type="Google" id="ProtNLM"/>
    </source>
</evidence>
<accession>A0A3E2H1L7</accession>